<name>A0A8H5BIM4_9AGAR</name>
<comment type="caution">
    <text evidence="1">The sequence shown here is derived from an EMBL/GenBank/DDBJ whole genome shotgun (WGS) entry which is preliminary data.</text>
</comment>
<sequence>MTHRSESYLFFNQLTSNLLHIAGEPRFWIDRQWNFRHMRHRAHKFYETVAASGWVALRSKNQDEDEDGRFSEDLQWENLVVNLDGTVRLSNKFSFSVASLYHAGETCLLPDLFKGTWVGIRFHDIQPLNGGGAPVAPSFVRNFEKKREAYHGSESALCILNEHGIQVVRKISTFKQTSEEQSRPCVKGAAGALLRLQPPPGARIRHVGTYECSGTWALDWELKGAELSQCDDGMAGRDAISREMVGRGWVRRRACCAVYRLVLEDWAMS</sequence>
<dbReference type="Gene3D" id="3.20.20.140">
    <property type="entry name" value="Metal-dependent hydrolases"/>
    <property type="match status" value="1"/>
</dbReference>
<organism evidence="1 2">
    <name type="scientific">Psilocybe cf. subviscida</name>
    <dbReference type="NCBI Taxonomy" id="2480587"/>
    <lineage>
        <taxon>Eukaryota</taxon>
        <taxon>Fungi</taxon>
        <taxon>Dikarya</taxon>
        <taxon>Basidiomycota</taxon>
        <taxon>Agaricomycotina</taxon>
        <taxon>Agaricomycetes</taxon>
        <taxon>Agaricomycetidae</taxon>
        <taxon>Agaricales</taxon>
        <taxon>Agaricineae</taxon>
        <taxon>Strophariaceae</taxon>
        <taxon>Psilocybe</taxon>
    </lineage>
</organism>
<gene>
    <name evidence="1" type="ORF">D9619_012901</name>
</gene>
<dbReference type="EMBL" id="JAACJJ010000017">
    <property type="protein sequence ID" value="KAF5323778.1"/>
    <property type="molecule type" value="Genomic_DNA"/>
</dbReference>
<dbReference type="AlphaFoldDB" id="A0A8H5BIM4"/>
<dbReference type="Proteomes" id="UP000567179">
    <property type="component" value="Unassembled WGS sequence"/>
</dbReference>
<proteinExistence type="predicted"/>
<reference evidence="1 2" key="1">
    <citation type="journal article" date="2020" name="ISME J.">
        <title>Uncovering the hidden diversity of litter-decomposition mechanisms in mushroom-forming fungi.</title>
        <authorList>
            <person name="Floudas D."/>
            <person name="Bentzer J."/>
            <person name="Ahren D."/>
            <person name="Johansson T."/>
            <person name="Persson P."/>
            <person name="Tunlid A."/>
        </authorList>
    </citation>
    <scope>NUCLEOTIDE SEQUENCE [LARGE SCALE GENOMIC DNA]</scope>
    <source>
        <strain evidence="1 2">CBS 101986</strain>
    </source>
</reference>
<protein>
    <submittedName>
        <fullName evidence="1">Uncharacterized protein</fullName>
    </submittedName>
</protein>
<accession>A0A8H5BIM4</accession>
<evidence type="ECO:0000313" key="2">
    <source>
        <dbReference type="Proteomes" id="UP000567179"/>
    </source>
</evidence>
<dbReference type="OrthoDB" id="10258955at2759"/>
<keyword evidence="2" id="KW-1185">Reference proteome</keyword>
<evidence type="ECO:0000313" key="1">
    <source>
        <dbReference type="EMBL" id="KAF5323778.1"/>
    </source>
</evidence>